<comment type="caution">
    <text evidence="2">The sequence shown here is derived from an EMBL/GenBank/DDBJ whole genome shotgun (WGS) entry which is preliminary data.</text>
</comment>
<evidence type="ECO:0000256" key="1">
    <source>
        <dbReference type="SAM" id="MobiDB-lite"/>
    </source>
</evidence>
<dbReference type="VEuPathDB" id="FungiDB:P174DRAFT_419129"/>
<dbReference type="Proteomes" id="UP000234474">
    <property type="component" value="Unassembled WGS sequence"/>
</dbReference>
<proteinExistence type="predicted"/>
<reference evidence="3" key="1">
    <citation type="journal article" date="2018" name="Proc. Natl. Acad. Sci. U.S.A.">
        <title>Linking secondary metabolites to gene clusters through genome sequencing of six diverse Aspergillus species.</title>
        <authorList>
            <person name="Kaerboelling I."/>
            <person name="Vesth T.C."/>
            <person name="Frisvad J.C."/>
            <person name="Nybo J.L."/>
            <person name="Theobald S."/>
            <person name="Kuo A."/>
            <person name="Bowyer P."/>
            <person name="Matsuda Y."/>
            <person name="Mondo S."/>
            <person name="Lyhne E.K."/>
            <person name="Kogle M.E."/>
            <person name="Clum A."/>
            <person name="Lipzen A."/>
            <person name="Salamov A."/>
            <person name="Ngan C.Y."/>
            <person name="Daum C."/>
            <person name="Chiniquy J."/>
            <person name="Barry K."/>
            <person name="LaButti K."/>
            <person name="Haridas S."/>
            <person name="Simmons B.A."/>
            <person name="Magnuson J.K."/>
            <person name="Mortensen U.H."/>
            <person name="Larsen T.O."/>
            <person name="Grigoriev I.V."/>
            <person name="Baker S.E."/>
            <person name="Andersen M.R."/>
        </authorList>
    </citation>
    <scope>NUCLEOTIDE SEQUENCE [LARGE SCALE GENOMIC DNA]</scope>
    <source>
        <strain evidence="3">IBT 16806</strain>
    </source>
</reference>
<organism evidence="2 3">
    <name type="scientific">Aspergillus novofumigatus (strain IBT 16806)</name>
    <dbReference type="NCBI Taxonomy" id="1392255"/>
    <lineage>
        <taxon>Eukaryota</taxon>
        <taxon>Fungi</taxon>
        <taxon>Dikarya</taxon>
        <taxon>Ascomycota</taxon>
        <taxon>Pezizomycotina</taxon>
        <taxon>Eurotiomycetes</taxon>
        <taxon>Eurotiomycetidae</taxon>
        <taxon>Eurotiales</taxon>
        <taxon>Aspergillaceae</taxon>
        <taxon>Aspergillus</taxon>
        <taxon>Aspergillus subgen. Fumigati</taxon>
    </lineage>
</organism>
<feature type="region of interest" description="Disordered" evidence="1">
    <location>
        <begin position="57"/>
        <end position="77"/>
    </location>
</feature>
<keyword evidence="3" id="KW-1185">Reference proteome</keyword>
<evidence type="ECO:0000313" key="2">
    <source>
        <dbReference type="EMBL" id="PKX95173.1"/>
    </source>
</evidence>
<dbReference type="OrthoDB" id="4392418at2759"/>
<dbReference type="GeneID" id="36532091"/>
<dbReference type="EMBL" id="MSZS01000003">
    <property type="protein sequence ID" value="PKX95173.1"/>
    <property type="molecule type" value="Genomic_DNA"/>
</dbReference>
<evidence type="ECO:0000313" key="3">
    <source>
        <dbReference type="Proteomes" id="UP000234474"/>
    </source>
</evidence>
<protein>
    <submittedName>
        <fullName evidence="2">Uncharacterized protein</fullName>
    </submittedName>
</protein>
<dbReference type="OMA" id="RITSAHY"/>
<dbReference type="RefSeq" id="XP_024683768.1">
    <property type="nucleotide sequence ID" value="XM_024824766.1"/>
</dbReference>
<gene>
    <name evidence="2" type="ORF">P174DRAFT_419129</name>
</gene>
<name>A0A2I1CC16_ASPN1</name>
<sequence>MKIKKFFSTQTGRVLEFFWRKGTANVEGINPALAENAIETEFLKVKDAFPELRQAAKAEVKQKPHRANKADGREDPFHANFVITSQEGLRITSAHYYPTPIGGSHVWFSKAKYNGGKKVMDYLPKAGESGKASGGEAEEA</sequence>
<accession>A0A2I1CC16</accession>
<dbReference type="AlphaFoldDB" id="A0A2I1CC16"/>